<dbReference type="Pfam" id="PF01401">
    <property type="entry name" value="Peptidase_M2"/>
    <property type="match status" value="1"/>
</dbReference>
<organism evidence="11 12">
    <name type="scientific">Rubrobacter taiwanensis</name>
    <dbReference type="NCBI Taxonomy" id="185139"/>
    <lineage>
        <taxon>Bacteria</taxon>
        <taxon>Bacillati</taxon>
        <taxon>Actinomycetota</taxon>
        <taxon>Rubrobacteria</taxon>
        <taxon>Rubrobacterales</taxon>
        <taxon>Rubrobacteraceae</taxon>
        <taxon>Rubrobacter</taxon>
    </lineage>
</organism>
<reference evidence="11 12" key="1">
    <citation type="submission" date="2019-03" db="EMBL/GenBank/DDBJ databases">
        <title>Whole genome sequence of a novel Rubrobacter taiwanensis strain, isolated from Yellowstone National Park.</title>
        <authorList>
            <person name="Freed S."/>
            <person name="Ramaley R.F."/>
            <person name="Kyndt J.A."/>
        </authorList>
    </citation>
    <scope>NUCLEOTIDE SEQUENCE [LARGE SCALE GENOMIC DNA]</scope>
    <source>
        <strain evidence="11 12">Yellowstone</strain>
    </source>
</reference>
<name>A0A4R1B9P8_9ACTN</name>
<dbReference type="Proteomes" id="UP000295244">
    <property type="component" value="Unassembled WGS sequence"/>
</dbReference>
<dbReference type="GO" id="GO:0046872">
    <property type="term" value="F:metal ion binding"/>
    <property type="evidence" value="ECO:0007669"/>
    <property type="project" value="UniProtKB-UniRule"/>
</dbReference>
<keyword evidence="12" id="KW-1185">Reference proteome</keyword>
<dbReference type="InterPro" id="IPR001567">
    <property type="entry name" value="Pept_M3A_M3B_dom"/>
</dbReference>
<keyword evidence="7" id="KW-1015">Disulfide bond</keyword>
<evidence type="ECO:0000256" key="6">
    <source>
        <dbReference type="ARBA" id="ARBA00023049"/>
    </source>
</evidence>
<dbReference type="AlphaFoldDB" id="A0A4R1B9P8"/>
<dbReference type="GO" id="GO:0016020">
    <property type="term" value="C:membrane"/>
    <property type="evidence" value="ECO:0007669"/>
    <property type="project" value="InterPro"/>
</dbReference>
<dbReference type="InterPro" id="IPR001548">
    <property type="entry name" value="Peptidase_M2"/>
</dbReference>
<evidence type="ECO:0000256" key="1">
    <source>
        <dbReference type="ARBA" id="ARBA00022670"/>
    </source>
</evidence>
<dbReference type="Gene3D" id="1.10.1370.30">
    <property type="match status" value="1"/>
</dbReference>
<keyword evidence="2 9" id="KW-0479">Metal-binding</keyword>
<evidence type="ECO:0000256" key="4">
    <source>
        <dbReference type="ARBA" id="ARBA00022801"/>
    </source>
</evidence>
<keyword evidence="1 9" id="KW-0645">Protease</keyword>
<dbReference type="Pfam" id="PF01432">
    <property type="entry name" value="Peptidase_M3"/>
    <property type="match status" value="1"/>
</dbReference>
<evidence type="ECO:0000313" key="11">
    <source>
        <dbReference type="EMBL" id="TCJ13650.1"/>
    </source>
</evidence>
<dbReference type="OrthoDB" id="5241329at2"/>
<comment type="similarity">
    <text evidence="9">Belongs to the peptidase M3 family.</text>
</comment>
<evidence type="ECO:0000256" key="2">
    <source>
        <dbReference type="ARBA" id="ARBA00022723"/>
    </source>
</evidence>
<dbReference type="PANTHER" id="PTHR11804:SF84">
    <property type="entry name" value="SACCHAROLYSIN"/>
    <property type="match status" value="1"/>
</dbReference>
<dbReference type="GO" id="GO:0004222">
    <property type="term" value="F:metalloendopeptidase activity"/>
    <property type="evidence" value="ECO:0007669"/>
    <property type="project" value="InterPro"/>
</dbReference>
<evidence type="ECO:0000256" key="5">
    <source>
        <dbReference type="ARBA" id="ARBA00022833"/>
    </source>
</evidence>
<keyword evidence="3" id="KW-0732">Signal</keyword>
<dbReference type="EMBL" id="SKBU01000038">
    <property type="protein sequence ID" value="TCJ13650.1"/>
    <property type="molecule type" value="Genomic_DNA"/>
</dbReference>
<evidence type="ECO:0000313" key="12">
    <source>
        <dbReference type="Proteomes" id="UP000295244"/>
    </source>
</evidence>
<dbReference type="GO" id="GO:0008241">
    <property type="term" value="F:peptidyl-dipeptidase activity"/>
    <property type="evidence" value="ECO:0007669"/>
    <property type="project" value="InterPro"/>
</dbReference>
<keyword evidence="8" id="KW-0325">Glycoprotein</keyword>
<dbReference type="GO" id="GO:0006508">
    <property type="term" value="P:proteolysis"/>
    <property type="evidence" value="ECO:0007669"/>
    <property type="project" value="UniProtKB-KW"/>
</dbReference>
<proteinExistence type="inferred from homology"/>
<keyword evidence="4 9" id="KW-0378">Hydrolase</keyword>
<dbReference type="SUPFAM" id="SSF55486">
    <property type="entry name" value="Metalloproteases ('zincins'), catalytic domain"/>
    <property type="match status" value="1"/>
</dbReference>
<feature type="domain" description="Peptidase M3A/M3B catalytic" evidence="10">
    <location>
        <begin position="282"/>
        <end position="529"/>
    </location>
</feature>
<evidence type="ECO:0000256" key="9">
    <source>
        <dbReference type="RuleBase" id="RU003435"/>
    </source>
</evidence>
<evidence type="ECO:0000259" key="10">
    <source>
        <dbReference type="Pfam" id="PF01432"/>
    </source>
</evidence>
<dbReference type="GO" id="GO:0006518">
    <property type="term" value="P:peptide metabolic process"/>
    <property type="evidence" value="ECO:0007669"/>
    <property type="project" value="TreeGrafter"/>
</dbReference>
<keyword evidence="5 9" id="KW-0862">Zinc</keyword>
<comment type="caution">
    <text evidence="11">The sequence shown here is derived from an EMBL/GenBank/DDBJ whole genome shotgun (WGS) entry which is preliminary data.</text>
</comment>
<keyword evidence="6 9" id="KW-0482">Metalloprotease</keyword>
<evidence type="ECO:0000256" key="3">
    <source>
        <dbReference type="ARBA" id="ARBA00022729"/>
    </source>
</evidence>
<dbReference type="RefSeq" id="WP_132692818.1">
    <property type="nucleotide sequence ID" value="NZ_SKBU01000038.1"/>
</dbReference>
<dbReference type="InterPro" id="IPR045090">
    <property type="entry name" value="Pept_M3A_M3B"/>
</dbReference>
<accession>A0A4R1B9P8</accession>
<protein>
    <submittedName>
        <fullName evidence="11">Peptidase M3A and M3B thimet/oligopeptidase F</fullName>
    </submittedName>
</protein>
<sequence length="530" mass="61520">MHSGIEDFIRRFTKRLSPAERAYREARWRLATTGTEEAQNELVRAGLAYTELFADTGEFERVRGWYGEREDIRDPALRRQVEILYRMFAGNQGAREVLEHVEELEAKANAIYSNHRSVLRGREVGENEIREILRLSGDPELRREAWEASKTVGREVEPVVRQLARLRNELAREQGYENHYERSLDLQEIDGGRLRSIMAELERSTEEPFRKFKEGLDAELEERFGVEAVHPWLLSDPFFQEPPEQPDLDVDRYFRGKSLEDLTARTYGSMGLEVRDVMQKSDLYERPNKDQHAFCTVIGREHPYDVRVLANVRPDSYWMNTMLHEFGHAVYDKYIDPSLPYLLRTVAHTSSTEAIALMMGALADDEGWLREIAGVPREELAADAPKLDLRRRADRLVFTRWALVMFHFEQVLYENPDRDDLNRVWWDLVERLQLVERPPERDEPDWAAKIHIATAPVYYHNYVLGDLTAAQLRAYLEREVAGGPFFLSEDAGDHLKEAFFAPGARESWDATVVRATGEELDPAHFVRSLG</sequence>
<evidence type="ECO:0000256" key="7">
    <source>
        <dbReference type="ARBA" id="ARBA00023157"/>
    </source>
</evidence>
<comment type="cofactor">
    <cofactor evidence="9">
        <name>Zn(2+)</name>
        <dbReference type="ChEBI" id="CHEBI:29105"/>
    </cofactor>
    <text evidence="9">Binds 1 zinc ion.</text>
</comment>
<evidence type="ECO:0000256" key="8">
    <source>
        <dbReference type="ARBA" id="ARBA00023180"/>
    </source>
</evidence>
<dbReference type="PANTHER" id="PTHR11804">
    <property type="entry name" value="PROTEASE M3 THIMET OLIGOPEPTIDASE-RELATED"/>
    <property type="match status" value="1"/>
</dbReference>
<gene>
    <name evidence="11" type="ORF">E0L93_14630</name>
</gene>